<dbReference type="AlphaFoldDB" id="A0A4U1IXZ9"/>
<dbReference type="Proteomes" id="UP000309215">
    <property type="component" value="Unassembled WGS sequence"/>
</dbReference>
<dbReference type="Pfam" id="PF09937">
    <property type="entry name" value="DUF2169"/>
    <property type="match status" value="1"/>
</dbReference>
<feature type="compositionally biased region" description="Basic and acidic residues" evidence="1">
    <location>
        <begin position="139"/>
        <end position="149"/>
    </location>
</feature>
<comment type="caution">
    <text evidence="3">The sequence shown here is derived from an EMBL/GenBank/DDBJ whole genome shotgun (WGS) entry which is preliminary data.</text>
</comment>
<sequence>MHGAARDGVMAAEGSEACDTRLATAGATDHAVLEREGGRVVDPRDAALTAGWIDGGSDGPIPSGLDERGGDLDAMGAANAERARRAHVADSGGGDGGGSDGETGADAREGGARHRERDGGARGAATAEVLGRSDGWGRVAERREGAGHDPEEEVGSGAAMELVCLCPLRASTFAWQAHSGTHALTVIVKATFVVEPGACSLAPAQEPVHEEDGHWNDDLARSVVTPSDKVPYKPRADVMLVGHAYTPGKQPARSVITRLVVGELDKSIEVWCDRGFRVQDGQLLEGPRFTKMPLRWERAAGGPETNNPAGLRFDAAPDAYGMVPLPNLQPPGMFVSKRSDTFAPVCYGPVGGEWPARKQRLGRLAGTFSQTGWAERPLPEKLDPQYFQAAPPDQQVAEIRPNERIVLEGLHPEHARVVTSLPGVRPSVVVDRATGEREDVKLIADTLWIDTDRGVCCVVWRGTIGLRSADEAGRIVVRMEGTGAQANAAAAVEELAEDLLETIPPIALAAGDEDEGEDLAAMTLVPAFGAKAAGPVMPFMGGGRPSEPGGASSSRVTGAGLPFGQQPGLAALRAVDVAAVPVNPEGTLFAPMARKASTPGIPAIAPPPSQPVPPPVPLAPPVAAVAPPPMVTRAPSVEPIAPVSASAWAASSKEATPAPTMGQMMAQAQSEKPTERERGPALAVAPVKEEPEATPVVDEAAAKRGWKPVVVKSGDGSKGPPLSPNPILGGAVAASDAAAAAGRSKEGSEKKGYAPVAYVSPPKAVIELLWYDPAAMPRIRKQPGWKEILGQIKGKAFEDELSGDSPPEKRQEARDRRDVAGLLARGDAVDMAGIQAALANAVTEDGTFVPPLVLVAGELEFPFDELETLKATMAALAPLASGDKALKEQIDTTEELLKTPWLKGASGIAEGLTAKLKEVFGRGNRVLPPRYLEGHTERMLLEQRAYQKRTVLGKTCIRSLLQMPGGGRVGCRCICRRRWGRSCQRFSGLRCGWWGR</sequence>
<organism evidence="3 4">
    <name type="scientific">Polyangium fumosum</name>
    <dbReference type="NCBI Taxonomy" id="889272"/>
    <lineage>
        <taxon>Bacteria</taxon>
        <taxon>Pseudomonadati</taxon>
        <taxon>Myxococcota</taxon>
        <taxon>Polyangia</taxon>
        <taxon>Polyangiales</taxon>
        <taxon>Polyangiaceae</taxon>
        <taxon>Polyangium</taxon>
    </lineage>
</organism>
<feature type="domain" description="DUF2169" evidence="2">
    <location>
        <begin position="180"/>
        <end position="461"/>
    </location>
</feature>
<keyword evidence="4" id="KW-1185">Reference proteome</keyword>
<dbReference type="EMBL" id="SSMQ01000056">
    <property type="protein sequence ID" value="TKC99503.1"/>
    <property type="molecule type" value="Genomic_DNA"/>
</dbReference>
<evidence type="ECO:0000313" key="3">
    <source>
        <dbReference type="EMBL" id="TKC99503.1"/>
    </source>
</evidence>
<feature type="region of interest" description="Disordered" evidence="1">
    <location>
        <begin position="651"/>
        <end position="678"/>
    </location>
</feature>
<name>A0A4U1IXZ9_9BACT</name>
<protein>
    <submittedName>
        <fullName evidence="3">DUF2169 domain-containing protein</fullName>
    </submittedName>
</protein>
<reference evidence="3 4" key="1">
    <citation type="submission" date="2019-04" db="EMBL/GenBank/DDBJ databases">
        <authorList>
            <person name="Li Y."/>
            <person name="Wang J."/>
        </authorList>
    </citation>
    <scope>NUCLEOTIDE SEQUENCE [LARGE SCALE GENOMIC DNA]</scope>
    <source>
        <strain evidence="3 4">DSM 14668</strain>
    </source>
</reference>
<accession>A0A4U1IXZ9</accession>
<dbReference type="InterPro" id="IPR018683">
    <property type="entry name" value="DUF2169"/>
</dbReference>
<evidence type="ECO:0000313" key="4">
    <source>
        <dbReference type="Proteomes" id="UP000309215"/>
    </source>
</evidence>
<proteinExistence type="predicted"/>
<feature type="compositionally biased region" description="Basic and acidic residues" evidence="1">
    <location>
        <begin position="806"/>
        <end position="816"/>
    </location>
</feature>
<feature type="region of interest" description="Disordered" evidence="1">
    <location>
        <begin position="50"/>
        <end position="154"/>
    </location>
</feature>
<feature type="region of interest" description="Disordered" evidence="1">
    <location>
        <begin position="797"/>
        <end position="816"/>
    </location>
</feature>
<gene>
    <name evidence="3" type="ORF">E8A74_37890</name>
</gene>
<feature type="compositionally biased region" description="Gly residues" evidence="1">
    <location>
        <begin position="91"/>
        <end position="101"/>
    </location>
</feature>
<feature type="compositionally biased region" description="Basic and acidic residues" evidence="1">
    <location>
        <begin position="105"/>
        <end position="120"/>
    </location>
</feature>
<evidence type="ECO:0000256" key="1">
    <source>
        <dbReference type="SAM" id="MobiDB-lite"/>
    </source>
</evidence>
<dbReference type="OrthoDB" id="5290767at2"/>
<evidence type="ECO:0000259" key="2">
    <source>
        <dbReference type="Pfam" id="PF09937"/>
    </source>
</evidence>